<dbReference type="InterPro" id="IPR012337">
    <property type="entry name" value="RNaseH-like_sf"/>
</dbReference>
<dbReference type="GO" id="GO:0003676">
    <property type="term" value="F:nucleic acid binding"/>
    <property type="evidence" value="ECO:0007669"/>
    <property type="project" value="InterPro"/>
</dbReference>
<protein>
    <recommendedName>
        <fullName evidence="3">Exonuclease domain-containing protein</fullName>
    </recommendedName>
</protein>
<dbReference type="EMBL" id="VOXD01000015">
    <property type="protein sequence ID" value="TXF89266.1"/>
    <property type="molecule type" value="Genomic_DNA"/>
</dbReference>
<dbReference type="Gene3D" id="3.30.420.10">
    <property type="entry name" value="Ribonuclease H-like superfamily/Ribonuclease H"/>
    <property type="match status" value="1"/>
</dbReference>
<gene>
    <name evidence="1" type="ORF">FUA23_10975</name>
</gene>
<proteinExistence type="predicted"/>
<dbReference type="AlphaFoldDB" id="A0A5C7FFZ1"/>
<name>A0A5C7FFZ1_9BACT</name>
<dbReference type="RefSeq" id="WP_147930792.1">
    <property type="nucleotide sequence ID" value="NZ_VOXD01000015.1"/>
</dbReference>
<keyword evidence="2" id="KW-1185">Reference proteome</keyword>
<dbReference type="SUPFAM" id="SSF53098">
    <property type="entry name" value="Ribonuclease H-like"/>
    <property type="match status" value="1"/>
</dbReference>
<dbReference type="Proteomes" id="UP000321907">
    <property type="component" value="Unassembled WGS sequence"/>
</dbReference>
<organism evidence="1 2">
    <name type="scientific">Neolewinella aurantiaca</name>
    <dbReference type="NCBI Taxonomy" id="2602767"/>
    <lineage>
        <taxon>Bacteria</taxon>
        <taxon>Pseudomonadati</taxon>
        <taxon>Bacteroidota</taxon>
        <taxon>Saprospiria</taxon>
        <taxon>Saprospirales</taxon>
        <taxon>Lewinellaceae</taxon>
        <taxon>Neolewinella</taxon>
    </lineage>
</organism>
<evidence type="ECO:0000313" key="2">
    <source>
        <dbReference type="Proteomes" id="UP000321907"/>
    </source>
</evidence>
<evidence type="ECO:0008006" key="3">
    <source>
        <dbReference type="Google" id="ProtNLM"/>
    </source>
</evidence>
<accession>A0A5C7FFZ1</accession>
<dbReference type="InterPro" id="IPR036397">
    <property type="entry name" value="RNaseH_sf"/>
</dbReference>
<comment type="caution">
    <text evidence="1">The sequence shown here is derived from an EMBL/GenBank/DDBJ whole genome shotgun (WGS) entry which is preliminary data.</text>
</comment>
<reference evidence="1 2" key="1">
    <citation type="submission" date="2019-08" db="EMBL/GenBank/DDBJ databases">
        <title>Lewinella sp. strain SSH13 Genome sequencing and assembly.</title>
        <authorList>
            <person name="Kim I."/>
        </authorList>
    </citation>
    <scope>NUCLEOTIDE SEQUENCE [LARGE SCALE GENOMIC DNA]</scope>
    <source>
        <strain evidence="1 2">SSH13</strain>
    </source>
</reference>
<evidence type="ECO:0000313" key="1">
    <source>
        <dbReference type="EMBL" id="TXF89266.1"/>
    </source>
</evidence>
<sequence>MDALYLALVTSGPDPIHDRITQIAARLRRDNFTFVDLNQRVGEDNFNGILSQFNHLLKECEVLIGHNLHHQLDFLIAACVRSGNTARFIQLRRCKILCTKTLASHYHESEGKKASTTLHALLDELASIPLSVDPDAQSQVVATEIVHQLIFHRLQESPNFTRLGRDLVQIRACLKI</sequence>